<dbReference type="AlphaFoldDB" id="A0A0G0UMF7"/>
<sequence>MAPIESYTHMDEQKPKQWFSVRPGEEKIDTERFSRDGVITEIIVECDKGDIDGTVIVNTSSPDVIGVLLYEHDQDNYPKPLETGEKHHFSGAQRIEVHSTQSEEFVSFRHNLAAGVIVDRSDALAARTALFRTKPIVESKPTLVGASAR</sequence>
<dbReference type="Proteomes" id="UP000034531">
    <property type="component" value="Unassembled WGS sequence"/>
</dbReference>
<gene>
    <name evidence="1" type="ORF">UT84_C0001G0077</name>
</gene>
<protein>
    <submittedName>
        <fullName evidence="1">Uncharacterized protein</fullName>
    </submittedName>
</protein>
<organism evidence="1 2">
    <name type="scientific">Candidatus Curtissbacteria bacterium GW2011_GWA1_40_16</name>
    <dbReference type="NCBI Taxonomy" id="1618405"/>
    <lineage>
        <taxon>Bacteria</taxon>
        <taxon>Candidatus Curtissiibacteriota</taxon>
    </lineage>
</organism>
<evidence type="ECO:0000313" key="1">
    <source>
        <dbReference type="EMBL" id="KKR51392.1"/>
    </source>
</evidence>
<proteinExistence type="predicted"/>
<dbReference type="EMBL" id="LBYI01000001">
    <property type="protein sequence ID" value="KKR51392.1"/>
    <property type="molecule type" value="Genomic_DNA"/>
</dbReference>
<comment type="caution">
    <text evidence="1">The sequence shown here is derived from an EMBL/GenBank/DDBJ whole genome shotgun (WGS) entry which is preliminary data.</text>
</comment>
<accession>A0A0G0UMF7</accession>
<name>A0A0G0UMF7_9BACT</name>
<evidence type="ECO:0000313" key="2">
    <source>
        <dbReference type="Proteomes" id="UP000034531"/>
    </source>
</evidence>
<reference evidence="1 2" key="1">
    <citation type="journal article" date="2015" name="Nature">
        <title>rRNA introns, odd ribosomes, and small enigmatic genomes across a large radiation of phyla.</title>
        <authorList>
            <person name="Brown C.T."/>
            <person name="Hug L.A."/>
            <person name="Thomas B.C."/>
            <person name="Sharon I."/>
            <person name="Castelle C.J."/>
            <person name="Singh A."/>
            <person name="Wilkins M.J."/>
            <person name="Williams K.H."/>
            <person name="Banfield J.F."/>
        </authorList>
    </citation>
    <scope>NUCLEOTIDE SEQUENCE [LARGE SCALE GENOMIC DNA]</scope>
</reference>